<evidence type="ECO:0000313" key="3">
    <source>
        <dbReference type="Proteomes" id="UP001597119"/>
    </source>
</evidence>
<organism evidence="2 3">
    <name type="scientific">Halorientalis brevis</name>
    <dbReference type="NCBI Taxonomy" id="1126241"/>
    <lineage>
        <taxon>Archaea</taxon>
        <taxon>Methanobacteriati</taxon>
        <taxon>Methanobacteriota</taxon>
        <taxon>Stenosarchaea group</taxon>
        <taxon>Halobacteria</taxon>
        <taxon>Halobacteriales</taxon>
        <taxon>Haloarculaceae</taxon>
        <taxon>Halorientalis</taxon>
    </lineage>
</organism>
<gene>
    <name evidence="2" type="ORF">ACFR9U_09180</name>
</gene>
<protein>
    <submittedName>
        <fullName evidence="2">Uncharacterized protein</fullName>
    </submittedName>
</protein>
<feature type="compositionally biased region" description="Gly residues" evidence="1">
    <location>
        <begin position="113"/>
        <end position="124"/>
    </location>
</feature>
<dbReference type="InterPro" id="IPR058272">
    <property type="entry name" value="DUF7966"/>
</dbReference>
<dbReference type="EMBL" id="JBHUDJ010000003">
    <property type="protein sequence ID" value="MFD1587156.1"/>
    <property type="molecule type" value="Genomic_DNA"/>
</dbReference>
<evidence type="ECO:0000313" key="2">
    <source>
        <dbReference type="EMBL" id="MFD1587156.1"/>
    </source>
</evidence>
<proteinExistence type="predicted"/>
<dbReference type="RefSeq" id="WP_247374814.1">
    <property type="nucleotide sequence ID" value="NZ_JALLGV010000001.1"/>
</dbReference>
<dbReference type="AlphaFoldDB" id="A0ABD6C9X6"/>
<keyword evidence="3" id="KW-1185">Reference proteome</keyword>
<comment type="caution">
    <text evidence="2">The sequence shown here is derived from an EMBL/GenBank/DDBJ whole genome shotgun (WGS) entry which is preliminary data.</text>
</comment>
<name>A0ABD6C9X6_9EURY</name>
<sequence>MPDHESVKRALARLAARSTGATSGTAPRLIADPTGNYRAVIDQASAAVQELSTAAAFVEADGLQRLAAAIDAAEAAGDHAGARRGREALSTFQRVRAAAEVPDRDHFHSGRGTHLGGGDEGAGK</sequence>
<reference evidence="2 3" key="1">
    <citation type="journal article" date="2019" name="Int. J. Syst. Evol. Microbiol.">
        <title>The Global Catalogue of Microorganisms (GCM) 10K type strain sequencing project: providing services to taxonomists for standard genome sequencing and annotation.</title>
        <authorList>
            <consortium name="The Broad Institute Genomics Platform"/>
            <consortium name="The Broad Institute Genome Sequencing Center for Infectious Disease"/>
            <person name="Wu L."/>
            <person name="Ma J."/>
        </authorList>
    </citation>
    <scope>NUCLEOTIDE SEQUENCE [LARGE SCALE GENOMIC DNA]</scope>
    <source>
        <strain evidence="2 3">CGMCC 1.12125</strain>
    </source>
</reference>
<dbReference type="Proteomes" id="UP001597119">
    <property type="component" value="Unassembled WGS sequence"/>
</dbReference>
<feature type="region of interest" description="Disordered" evidence="1">
    <location>
        <begin position="99"/>
        <end position="124"/>
    </location>
</feature>
<evidence type="ECO:0000256" key="1">
    <source>
        <dbReference type="SAM" id="MobiDB-lite"/>
    </source>
</evidence>
<accession>A0ABD6C9X6</accession>
<dbReference type="Pfam" id="PF25920">
    <property type="entry name" value="DUF7966"/>
    <property type="match status" value="1"/>
</dbReference>